<dbReference type="SMART" id="SM01027">
    <property type="entry name" value="Beta-Casp"/>
    <property type="match status" value="1"/>
</dbReference>
<dbReference type="SMART" id="SM00849">
    <property type="entry name" value="Lactamase_B"/>
    <property type="match status" value="1"/>
</dbReference>
<evidence type="ECO:0000313" key="4">
    <source>
        <dbReference type="EMBL" id="TEB13476.1"/>
    </source>
</evidence>
<evidence type="ECO:0000313" key="5">
    <source>
        <dbReference type="Proteomes" id="UP000297597"/>
    </source>
</evidence>
<protein>
    <submittedName>
        <fullName evidence="4">Ribonuclease</fullName>
        <ecNumber evidence="4">3.1.-.-</ecNumber>
    </submittedName>
</protein>
<evidence type="ECO:0000259" key="3">
    <source>
        <dbReference type="SMART" id="SM01027"/>
    </source>
</evidence>
<dbReference type="GO" id="GO:0004521">
    <property type="term" value="F:RNA endonuclease activity"/>
    <property type="evidence" value="ECO:0007669"/>
    <property type="project" value="TreeGrafter"/>
</dbReference>
<keyword evidence="1 4" id="KW-0378">Hydrolase</keyword>
<dbReference type="InterPro" id="IPR001279">
    <property type="entry name" value="Metallo-B-lactamas"/>
</dbReference>
<dbReference type="Proteomes" id="UP000297597">
    <property type="component" value="Unassembled WGS sequence"/>
</dbReference>
<organism evidence="4 5">
    <name type="scientific">Pelotomaculum propionicicum</name>
    <dbReference type="NCBI Taxonomy" id="258475"/>
    <lineage>
        <taxon>Bacteria</taxon>
        <taxon>Bacillati</taxon>
        <taxon>Bacillota</taxon>
        <taxon>Clostridia</taxon>
        <taxon>Eubacteriales</taxon>
        <taxon>Desulfotomaculaceae</taxon>
        <taxon>Pelotomaculum</taxon>
    </lineage>
</organism>
<dbReference type="EMBL" id="QFFZ01000002">
    <property type="protein sequence ID" value="TEB13476.1"/>
    <property type="molecule type" value="Genomic_DNA"/>
</dbReference>
<feature type="domain" description="Beta-Casp" evidence="3">
    <location>
        <begin position="231"/>
        <end position="344"/>
    </location>
</feature>
<dbReference type="RefSeq" id="WP_153189173.1">
    <property type="nucleotide sequence ID" value="NZ_QFFZ01000002.1"/>
</dbReference>
<evidence type="ECO:0000256" key="1">
    <source>
        <dbReference type="ARBA" id="ARBA00022801"/>
    </source>
</evidence>
<dbReference type="EC" id="3.1.-.-" evidence="4"/>
<dbReference type="Pfam" id="PF00753">
    <property type="entry name" value="Lactamase_B"/>
    <property type="match status" value="1"/>
</dbReference>
<dbReference type="Gene3D" id="3.60.15.10">
    <property type="entry name" value="Ribonuclease Z/Hydroxyacylglutathione hydrolase-like"/>
    <property type="match status" value="1"/>
</dbReference>
<dbReference type="AlphaFoldDB" id="A0A4Y7RXK6"/>
<dbReference type="PANTHER" id="PTHR11203:SF37">
    <property type="entry name" value="INTEGRATOR COMPLEX SUBUNIT 11"/>
    <property type="match status" value="1"/>
</dbReference>
<feature type="domain" description="Metallo-beta-lactamase" evidence="2">
    <location>
        <begin position="13"/>
        <end position="213"/>
    </location>
</feature>
<dbReference type="InterPro" id="IPR050698">
    <property type="entry name" value="MBL"/>
</dbReference>
<dbReference type="InterPro" id="IPR022712">
    <property type="entry name" value="Beta_Casp"/>
</dbReference>
<reference evidence="4 5" key="1">
    <citation type="journal article" date="2018" name="Environ. Microbiol.">
        <title>Novel energy conservation strategies and behaviour of Pelotomaculum schinkii driving syntrophic propionate catabolism.</title>
        <authorList>
            <person name="Hidalgo-Ahumada C.A.P."/>
            <person name="Nobu M.K."/>
            <person name="Narihiro T."/>
            <person name="Tamaki H."/>
            <person name="Liu W.T."/>
            <person name="Kamagata Y."/>
            <person name="Stams A.J.M."/>
            <person name="Imachi H."/>
            <person name="Sousa D.Z."/>
        </authorList>
    </citation>
    <scope>NUCLEOTIDE SEQUENCE [LARGE SCALE GENOMIC DNA]</scope>
    <source>
        <strain evidence="4 5">MGP</strain>
    </source>
</reference>
<sequence length="430" mass="46719">MDIFCGGGSAEQGRTAYLISEGTHSILLDFGVQRVFAGTYAGRYPQMELEMLSRVEGVVLSHAHEDHSAALPLLVKQGLKVPVYCHRLTAALTPMYCASWRGAVENANFCPPYSKEDVNSLFFSPQEFGKVFTIGSFDVEMGPSGHMPGSAWILVTGKSHKLLYTGDICRENRLLIPPQLPADISAIIINSAYGAQSMRQAKQEEELLLALEHCMRNGGAALLPVPRIGRGQEMVSCLLQISLSGVPVYIDKGLTDALKYYQDYHEGLSAEGKSFLQGLDMSKFNILPAGFEPAKISKPAIIVMPDAMLSAGPSEKWFRLLAEDERNSIILTGSQAAGTIGARLLSGERIFLPENSGEPFIIGASVKKITWKAHPDWEDLQYLLAPFAGRTEVILGHCNVENSGKLAAELKKIGISSRIMPTGSTIHLPG</sequence>
<gene>
    <name evidence="4" type="ORF">Pmgp_00370</name>
</gene>
<keyword evidence="5" id="KW-1185">Reference proteome</keyword>
<dbReference type="InterPro" id="IPR036866">
    <property type="entry name" value="RibonucZ/Hydroxyglut_hydro"/>
</dbReference>
<comment type="caution">
    <text evidence="4">The sequence shown here is derived from an EMBL/GenBank/DDBJ whole genome shotgun (WGS) entry which is preliminary data.</text>
</comment>
<dbReference type="PANTHER" id="PTHR11203">
    <property type="entry name" value="CLEAVAGE AND POLYADENYLATION SPECIFICITY FACTOR FAMILY MEMBER"/>
    <property type="match status" value="1"/>
</dbReference>
<accession>A0A4Y7RXK6</accession>
<dbReference type="Pfam" id="PF10996">
    <property type="entry name" value="Beta-Casp"/>
    <property type="match status" value="1"/>
</dbReference>
<dbReference type="Gene3D" id="3.40.50.10890">
    <property type="match status" value="1"/>
</dbReference>
<dbReference type="GO" id="GO:0016787">
    <property type="term" value="F:hydrolase activity"/>
    <property type="evidence" value="ECO:0007669"/>
    <property type="project" value="UniProtKB-KW"/>
</dbReference>
<dbReference type="SUPFAM" id="SSF56281">
    <property type="entry name" value="Metallo-hydrolase/oxidoreductase"/>
    <property type="match status" value="1"/>
</dbReference>
<name>A0A4Y7RXK6_9FIRM</name>
<dbReference type="OrthoDB" id="9803916at2"/>
<proteinExistence type="predicted"/>
<evidence type="ECO:0000259" key="2">
    <source>
        <dbReference type="SMART" id="SM00849"/>
    </source>
</evidence>